<proteinExistence type="predicted"/>
<dbReference type="SUPFAM" id="SSF53474">
    <property type="entry name" value="alpha/beta-Hydrolases"/>
    <property type="match status" value="1"/>
</dbReference>
<protein>
    <recommendedName>
        <fullName evidence="1">Serine aminopeptidase S33 domain-containing protein</fullName>
    </recommendedName>
</protein>
<dbReference type="EMBL" id="JAWDJX010000047">
    <property type="protein sequence ID" value="KAK3048597.1"/>
    <property type="molecule type" value="Genomic_DNA"/>
</dbReference>
<reference evidence="2" key="1">
    <citation type="submission" date="2023-04" db="EMBL/GenBank/DDBJ databases">
        <title>Black Yeasts Isolated from many extreme environments.</title>
        <authorList>
            <person name="Coleine C."/>
            <person name="Stajich J.E."/>
            <person name="Selbmann L."/>
        </authorList>
    </citation>
    <scope>NUCLEOTIDE SEQUENCE</scope>
    <source>
        <strain evidence="2">CCFEE 5312</strain>
    </source>
</reference>
<comment type="caution">
    <text evidence="2">The sequence shown here is derived from an EMBL/GenBank/DDBJ whole genome shotgun (WGS) entry which is preliminary data.</text>
</comment>
<keyword evidence="3" id="KW-1185">Reference proteome</keyword>
<sequence>MADITTTEGWLTTADGQLYTKTWTPAAITTKARLVFLHGFSDHCNCYTYLFTSLAQRGIKVYSYDQRGWGRSVHDRKQRGLTGPTTRVMSDITAFIKDLPSEDSDIPLFLMGHSMGGGETIVYASNGPSEVVSQIRGFLLESPLISLVSKPWKSTVFLGSLASKVMPNVPMLQKLDASLMSRDPQVCKEWVNDELCHDTGTLEGLAGMLERTSGLEGGRTVLSEGRGEGGSTRIWHSHGTGDKICDYPASKRWFDGLQIEDKQFQTYEGWFHKLHAEPGKDKEQYANDVAQWVLDRSGPLPREPLKPRL</sequence>
<feature type="domain" description="Serine aminopeptidase S33" evidence="1">
    <location>
        <begin position="30"/>
        <end position="278"/>
    </location>
</feature>
<dbReference type="InterPro" id="IPR022742">
    <property type="entry name" value="Hydrolase_4"/>
</dbReference>
<name>A0AAJ0DEI2_9PEZI</name>
<dbReference type="PANTHER" id="PTHR11614">
    <property type="entry name" value="PHOSPHOLIPASE-RELATED"/>
    <property type="match status" value="1"/>
</dbReference>
<evidence type="ECO:0000313" key="2">
    <source>
        <dbReference type="EMBL" id="KAK3048597.1"/>
    </source>
</evidence>
<dbReference type="Gene3D" id="3.40.50.1820">
    <property type="entry name" value="alpha/beta hydrolase"/>
    <property type="match status" value="1"/>
</dbReference>
<evidence type="ECO:0000259" key="1">
    <source>
        <dbReference type="Pfam" id="PF12146"/>
    </source>
</evidence>
<evidence type="ECO:0000313" key="3">
    <source>
        <dbReference type="Proteomes" id="UP001271007"/>
    </source>
</evidence>
<dbReference type="Proteomes" id="UP001271007">
    <property type="component" value="Unassembled WGS sequence"/>
</dbReference>
<dbReference type="InterPro" id="IPR029058">
    <property type="entry name" value="AB_hydrolase_fold"/>
</dbReference>
<dbReference type="InterPro" id="IPR051044">
    <property type="entry name" value="MAG_DAG_Lipase"/>
</dbReference>
<gene>
    <name evidence="2" type="ORF">LTR09_010092</name>
</gene>
<organism evidence="2 3">
    <name type="scientific">Extremus antarcticus</name>
    <dbReference type="NCBI Taxonomy" id="702011"/>
    <lineage>
        <taxon>Eukaryota</taxon>
        <taxon>Fungi</taxon>
        <taxon>Dikarya</taxon>
        <taxon>Ascomycota</taxon>
        <taxon>Pezizomycotina</taxon>
        <taxon>Dothideomycetes</taxon>
        <taxon>Dothideomycetidae</taxon>
        <taxon>Mycosphaerellales</taxon>
        <taxon>Extremaceae</taxon>
        <taxon>Extremus</taxon>
    </lineage>
</organism>
<accession>A0AAJ0DEI2</accession>
<dbReference type="Pfam" id="PF12146">
    <property type="entry name" value="Hydrolase_4"/>
    <property type="match status" value="1"/>
</dbReference>
<dbReference type="AlphaFoldDB" id="A0AAJ0DEI2"/>